<evidence type="ECO:0000313" key="7">
    <source>
        <dbReference type="Proteomes" id="UP001231518"/>
    </source>
</evidence>
<dbReference type="InterPro" id="IPR001608">
    <property type="entry name" value="Ala_racemase_N"/>
</dbReference>
<dbReference type="SUPFAM" id="SSF51419">
    <property type="entry name" value="PLP-binding barrel"/>
    <property type="match status" value="1"/>
</dbReference>
<comment type="cofactor">
    <cofactor evidence="3">
        <name>pyridoxal 5'-phosphate</name>
        <dbReference type="ChEBI" id="CHEBI:597326"/>
    </cofactor>
</comment>
<evidence type="ECO:0000256" key="4">
    <source>
        <dbReference type="RuleBase" id="RU004514"/>
    </source>
</evidence>
<evidence type="ECO:0000256" key="1">
    <source>
        <dbReference type="ARBA" id="ARBA00022898"/>
    </source>
</evidence>
<evidence type="ECO:0000256" key="2">
    <source>
        <dbReference type="HAMAP-Rule" id="MF_03225"/>
    </source>
</evidence>
<dbReference type="PIRSF" id="PIRSF004848">
    <property type="entry name" value="YBL036c_PLPDEIII"/>
    <property type="match status" value="1"/>
</dbReference>
<comment type="similarity">
    <text evidence="2 4">Belongs to the pyridoxal phosphate-binding protein YggS/PROSC family.</text>
</comment>
<reference evidence="6" key="1">
    <citation type="submission" date="2023-03" db="EMBL/GenBank/DDBJ databases">
        <title>Chromosome-level genomes of two armyworms, Mythimna separata and Mythimna loreyi, provide insights into the biosynthesis and reception of sex pheromones.</title>
        <authorList>
            <person name="Zhao H."/>
        </authorList>
    </citation>
    <scope>NUCLEOTIDE SEQUENCE</scope>
    <source>
        <strain evidence="6">BeijingLab</strain>
        <tissue evidence="6">Pupa</tissue>
    </source>
</reference>
<evidence type="ECO:0000313" key="6">
    <source>
        <dbReference type="EMBL" id="KAJ8715507.1"/>
    </source>
</evidence>
<proteinExistence type="inferred from homology"/>
<dbReference type="PANTHER" id="PTHR10146">
    <property type="entry name" value="PROLINE SYNTHETASE CO-TRANSCRIBED BACTERIAL HOMOLOG PROTEIN"/>
    <property type="match status" value="1"/>
</dbReference>
<dbReference type="FunFam" id="3.20.20.10:FF:000007">
    <property type="entry name" value="Pyridoxal phosphate homeostasis protein"/>
    <property type="match status" value="1"/>
</dbReference>
<dbReference type="Proteomes" id="UP001231518">
    <property type="component" value="Chromosome 24"/>
</dbReference>
<name>A0AAD7YHB7_MYTSE</name>
<sequence length="278" mass="31306">MTFLIRRCCQDECSTARDQEVDVMLGVKNVLTQIEAAVARRSKTLPQVTPRLVAVSKIKPAPLIVEAYEAGIRDFGENYVNELVEKANDPLILEKCKDIKWHFIGHLQTNKINKLLGAPKLHMIQTVHSEKLADNLNKQWPKYRTSDEKLPVMVQINTSAEEAKNGIEPSEATKVVEHVLKKCPNLDFKGLMTIGIYDYDTSKGPNPDFMTLARCRQEVCDNLTLDINNVELSMGMSTDYEHAIELGATTVRVGSVIFGRSEKIFFSLRAKIFKGKLL</sequence>
<comment type="function">
    <text evidence="2">Pyridoxal 5'-phosphate (PLP)-binding protein, which may be involved in intracellular homeostatic regulation of pyridoxal 5'-phosphate (PLP), the active form of vitamin B6.</text>
</comment>
<evidence type="ECO:0000256" key="3">
    <source>
        <dbReference type="PIRSR" id="PIRSR004848-1"/>
    </source>
</evidence>
<dbReference type="PANTHER" id="PTHR10146:SF14">
    <property type="entry name" value="PYRIDOXAL PHOSPHATE HOMEOSTASIS PROTEIN"/>
    <property type="match status" value="1"/>
</dbReference>
<keyword evidence="1 2" id="KW-0663">Pyridoxal phosphate</keyword>
<dbReference type="InterPro" id="IPR029066">
    <property type="entry name" value="PLP-binding_barrel"/>
</dbReference>
<dbReference type="NCBIfam" id="TIGR00044">
    <property type="entry name" value="YggS family pyridoxal phosphate-dependent enzyme"/>
    <property type="match status" value="1"/>
</dbReference>
<protein>
    <recommendedName>
        <fullName evidence="2">Pyridoxal phosphate homeostasis protein</fullName>
        <shortName evidence="2">PLP homeostasis protein</shortName>
    </recommendedName>
</protein>
<dbReference type="InterPro" id="IPR011078">
    <property type="entry name" value="PyrdxlP_homeostasis"/>
</dbReference>
<dbReference type="HAMAP" id="MF_02087">
    <property type="entry name" value="PLP_homeostasis"/>
    <property type="match status" value="1"/>
</dbReference>
<dbReference type="GO" id="GO:0030170">
    <property type="term" value="F:pyridoxal phosphate binding"/>
    <property type="evidence" value="ECO:0007669"/>
    <property type="project" value="UniProtKB-UniRule"/>
</dbReference>
<feature type="domain" description="Alanine racemase N-terminal" evidence="5">
    <location>
        <begin position="36"/>
        <end position="260"/>
    </location>
</feature>
<comment type="caution">
    <text evidence="6">The sequence shown here is derived from an EMBL/GenBank/DDBJ whole genome shotgun (WGS) entry which is preliminary data.</text>
</comment>
<dbReference type="PROSITE" id="PS01211">
    <property type="entry name" value="UPF0001"/>
    <property type="match status" value="1"/>
</dbReference>
<organism evidence="6 7">
    <name type="scientific">Mythimna separata</name>
    <name type="common">Oriental armyworm</name>
    <name type="synonym">Pseudaletia separata</name>
    <dbReference type="NCBI Taxonomy" id="271217"/>
    <lineage>
        <taxon>Eukaryota</taxon>
        <taxon>Metazoa</taxon>
        <taxon>Ecdysozoa</taxon>
        <taxon>Arthropoda</taxon>
        <taxon>Hexapoda</taxon>
        <taxon>Insecta</taxon>
        <taxon>Pterygota</taxon>
        <taxon>Neoptera</taxon>
        <taxon>Endopterygota</taxon>
        <taxon>Lepidoptera</taxon>
        <taxon>Glossata</taxon>
        <taxon>Ditrysia</taxon>
        <taxon>Noctuoidea</taxon>
        <taxon>Noctuidae</taxon>
        <taxon>Noctuinae</taxon>
        <taxon>Hadenini</taxon>
        <taxon>Mythimna</taxon>
    </lineage>
</organism>
<dbReference type="Pfam" id="PF01168">
    <property type="entry name" value="Ala_racemase_N"/>
    <property type="match status" value="1"/>
</dbReference>
<feature type="modified residue" description="N6-(pyridoxal phosphate)lysine" evidence="2 3">
    <location>
        <position position="57"/>
    </location>
</feature>
<accession>A0AAD7YHB7</accession>
<dbReference type="CDD" id="cd06822">
    <property type="entry name" value="PLPDE_III_YBL036c_euk"/>
    <property type="match status" value="1"/>
</dbReference>
<dbReference type="Gene3D" id="3.20.20.10">
    <property type="entry name" value="Alanine racemase"/>
    <property type="match status" value="1"/>
</dbReference>
<dbReference type="EMBL" id="JARGEI010000018">
    <property type="protein sequence ID" value="KAJ8715507.1"/>
    <property type="molecule type" value="Genomic_DNA"/>
</dbReference>
<dbReference type="AlphaFoldDB" id="A0AAD7YHB7"/>
<keyword evidence="7" id="KW-1185">Reference proteome</keyword>
<evidence type="ECO:0000259" key="5">
    <source>
        <dbReference type="Pfam" id="PF01168"/>
    </source>
</evidence>
<gene>
    <name evidence="6" type="ORF">PYW07_009989</name>
</gene>